<dbReference type="AlphaFoldDB" id="A0A564L4E7"/>
<dbReference type="RefSeq" id="WP_260611245.1">
    <property type="nucleotide sequence ID" value="NZ_CABGGW010000034.1"/>
</dbReference>
<name>A0A564L4E7_9ENTR</name>
<sequence>MNKFSPENCPGDYLNQNMMGTSALRLVEKLSRSLELCPGMRILDLGCGTGCHQCIWQPNLASKLWQRICGLTLMIMPVASRLLAWRDEETGKQLRFIQMIGHVIK</sequence>
<proteinExistence type="predicted"/>
<organism evidence="1 2">
    <name type="scientific">Klebsiella huaxiensis</name>
    <dbReference type="NCBI Taxonomy" id="2153354"/>
    <lineage>
        <taxon>Bacteria</taxon>
        <taxon>Pseudomonadati</taxon>
        <taxon>Pseudomonadota</taxon>
        <taxon>Gammaproteobacteria</taxon>
        <taxon>Enterobacterales</taxon>
        <taxon>Enterobacteriaceae</taxon>
        <taxon>Klebsiella/Raoultella group</taxon>
        <taxon>Klebsiella</taxon>
    </lineage>
</organism>
<accession>A0A564L4E7</accession>
<evidence type="ECO:0000313" key="1">
    <source>
        <dbReference type="EMBL" id="VUS76467.1"/>
    </source>
</evidence>
<dbReference type="Gene3D" id="3.40.50.150">
    <property type="entry name" value="Vaccinia Virus protein VP39"/>
    <property type="match status" value="1"/>
</dbReference>
<gene>
    <name evidence="1" type="ORF">SB6422_02071</name>
</gene>
<reference evidence="1 2" key="1">
    <citation type="submission" date="2019-07" db="EMBL/GenBank/DDBJ databases">
        <authorList>
            <person name="Brisse S."/>
            <person name="Rodrigues C."/>
            <person name="Thorpe H."/>
        </authorList>
    </citation>
    <scope>NUCLEOTIDE SEQUENCE [LARGE SCALE GENOMIC DNA]</scope>
    <source>
        <strain evidence="1">SB6422</strain>
    </source>
</reference>
<dbReference type="InterPro" id="IPR029063">
    <property type="entry name" value="SAM-dependent_MTases_sf"/>
</dbReference>
<protein>
    <submittedName>
        <fullName evidence="1">Uncharacterized protein</fullName>
    </submittedName>
</protein>
<evidence type="ECO:0000313" key="2">
    <source>
        <dbReference type="Proteomes" id="UP000317374"/>
    </source>
</evidence>
<dbReference type="Proteomes" id="UP000317374">
    <property type="component" value="Unassembled WGS sequence"/>
</dbReference>
<dbReference type="EMBL" id="CABGGW010000034">
    <property type="protein sequence ID" value="VUS76467.1"/>
    <property type="molecule type" value="Genomic_DNA"/>
</dbReference>
<dbReference type="SUPFAM" id="SSF53335">
    <property type="entry name" value="S-adenosyl-L-methionine-dependent methyltransferases"/>
    <property type="match status" value="1"/>
</dbReference>